<evidence type="ECO:0000256" key="1">
    <source>
        <dbReference type="PIRSR" id="PIRSR016184-1"/>
    </source>
</evidence>
<dbReference type="Proteomes" id="UP000245166">
    <property type="component" value="Unassembled WGS sequence"/>
</dbReference>
<keyword evidence="3" id="KW-1185">Reference proteome</keyword>
<dbReference type="PIRSF" id="PIRSF016184">
    <property type="entry name" value="PhzC_PhzF"/>
    <property type="match status" value="1"/>
</dbReference>
<dbReference type="PANTHER" id="PTHR13774:SF32">
    <property type="entry name" value="ANTISENSE-ENHANCING SEQUENCE 1"/>
    <property type="match status" value="1"/>
</dbReference>
<dbReference type="RefSeq" id="WP_109229433.1">
    <property type="nucleotide sequence ID" value="NZ_PYHR01000002.1"/>
</dbReference>
<name>A0A2U1ZVV2_9MICO</name>
<dbReference type="OrthoDB" id="9788221at2"/>
<dbReference type="SUPFAM" id="SSF54506">
    <property type="entry name" value="Diaminopimelate epimerase-like"/>
    <property type="match status" value="1"/>
</dbReference>
<dbReference type="GO" id="GO:0016853">
    <property type="term" value="F:isomerase activity"/>
    <property type="evidence" value="ECO:0007669"/>
    <property type="project" value="TreeGrafter"/>
</dbReference>
<accession>A0A2U1ZVV2</accession>
<evidence type="ECO:0000313" key="3">
    <source>
        <dbReference type="Proteomes" id="UP000245166"/>
    </source>
</evidence>
<dbReference type="NCBIfam" id="TIGR00654">
    <property type="entry name" value="PhzF_family"/>
    <property type="match status" value="1"/>
</dbReference>
<dbReference type="Gene3D" id="3.10.310.10">
    <property type="entry name" value="Diaminopimelate Epimerase, Chain A, domain 1"/>
    <property type="match status" value="2"/>
</dbReference>
<dbReference type="EMBL" id="PYHR01000002">
    <property type="protein sequence ID" value="PWD51052.1"/>
    <property type="molecule type" value="Genomic_DNA"/>
</dbReference>
<dbReference type="AlphaFoldDB" id="A0A2U1ZVV2"/>
<evidence type="ECO:0000313" key="2">
    <source>
        <dbReference type="EMBL" id="PWD51052.1"/>
    </source>
</evidence>
<comment type="caution">
    <text evidence="2">The sequence shown here is derived from an EMBL/GenBank/DDBJ whole genome shotgun (WGS) entry which is preliminary data.</text>
</comment>
<proteinExistence type="predicted"/>
<feature type="active site" evidence="1">
    <location>
        <position position="46"/>
    </location>
</feature>
<dbReference type="PANTHER" id="PTHR13774">
    <property type="entry name" value="PHENAZINE BIOSYNTHESIS PROTEIN"/>
    <property type="match status" value="1"/>
</dbReference>
<organism evidence="2 3">
    <name type="scientific">Serinibacter arcticus</name>
    <dbReference type="NCBI Taxonomy" id="1655435"/>
    <lineage>
        <taxon>Bacteria</taxon>
        <taxon>Bacillati</taxon>
        <taxon>Actinomycetota</taxon>
        <taxon>Actinomycetes</taxon>
        <taxon>Micrococcales</taxon>
        <taxon>Beutenbergiaceae</taxon>
        <taxon>Serinibacter</taxon>
    </lineage>
</organism>
<dbReference type="GO" id="GO:0005737">
    <property type="term" value="C:cytoplasm"/>
    <property type="evidence" value="ECO:0007669"/>
    <property type="project" value="TreeGrafter"/>
</dbReference>
<gene>
    <name evidence="2" type="ORF">C8046_10725</name>
</gene>
<dbReference type="InterPro" id="IPR003719">
    <property type="entry name" value="Phenazine_PhzF-like"/>
</dbReference>
<protein>
    <submittedName>
        <fullName evidence="2">Phenazine biosynthesis protein PhzF</fullName>
    </submittedName>
</protein>
<dbReference type="Pfam" id="PF02567">
    <property type="entry name" value="PhzC-PhzF"/>
    <property type="match status" value="1"/>
</dbReference>
<reference evidence="2 3" key="1">
    <citation type="submission" date="2018-03" db="EMBL/GenBank/DDBJ databases">
        <title>Genome assembly of novel Miniimonas species PCH200.</title>
        <authorList>
            <person name="Thakur V."/>
            <person name="Kumar V."/>
            <person name="Singh D."/>
        </authorList>
    </citation>
    <scope>NUCLEOTIDE SEQUENCE [LARGE SCALE GENOMIC DNA]</scope>
    <source>
        <strain evidence="2 3">PCH200</strain>
    </source>
</reference>
<sequence>MSRPFRQVDVFGSGPFTGNPLAVVLDADGLTTEEMQRISAWTNLSECTFVLPPTTEGADYRVRIFSLTTELPFAGHPTLGTARAWLEAGGVPHESGRIVQECGIGLVTVRDGGDHLAFAAPPLLRSGPVSPEHLVDVAAVLGVAVDEVVEARWIDNGPGWVGVLLRDAAAVLALEPDGARRPGGWAIGVVGAHGAGAADGDAAGSDAAIEVRAFFTDGLGPLIEDPVTGSLNASVAQWLLETGRLEAPYTAAQGTRVGRRGRVRVTRDAGGVWIGGASVVAISGEITTT</sequence>